<evidence type="ECO:0000313" key="4">
    <source>
        <dbReference type="EMBL" id="MBU3066176.1"/>
    </source>
</evidence>
<sequence>MSSVVGISVGGGAIRVAYPHAGNSAQEFAPDRFDLHTTPVGEQPVEEVAAEAIAAVLTRGESGGEHGVAATAIAYRSEQHARAVRIALARRQLTNYELMPEAAAAVEFAQAAGRLQGVATIALYDFGATGLSVSVVDVATRQVHNSERTSEISGDYLDLLIREQQIASGRIAHPPDAQGLAELDELCRSAKEQLSTTNAVALPSEHGLLLLSRENLDALIMLAVESSARMTRDVIVRSDRAVQAVLAIGGGAQIPQVARVVERSLRVPVVVPEQPETVVARGAALLARPGRTVAESAVSFDAKTEVLPVVRADDSLSARHRRRRRGGTPVFAGRVGQLLGGRRAATGKGREAAASAGRELALGGKRELSVAGVAVAALVVVAALGLALGWGPQVLQGDSQSTKTTQTPITTSAPQPVVLAPTIAPSTPDSTNDSIAAPPPYRHPAQSSAPPRPGANTIVVVPGLPAIVVPTLPPLLPQFQSPQK</sequence>
<dbReference type="RefSeq" id="WP_215922249.1">
    <property type="nucleotide sequence ID" value="NZ_JAHKNI010000013.1"/>
</dbReference>
<evidence type="ECO:0000313" key="5">
    <source>
        <dbReference type="Proteomes" id="UP000733379"/>
    </source>
</evidence>
<dbReference type="PANTHER" id="PTHR42749:SF1">
    <property type="entry name" value="CELL SHAPE-DETERMINING PROTEIN MREB"/>
    <property type="match status" value="1"/>
</dbReference>
<keyword evidence="2" id="KW-0812">Transmembrane</keyword>
<proteinExistence type="predicted"/>
<dbReference type="Proteomes" id="UP000733379">
    <property type="component" value="Unassembled WGS sequence"/>
</dbReference>
<dbReference type="Gene3D" id="3.90.640.10">
    <property type="entry name" value="Actin, Chain A, domain 4"/>
    <property type="match status" value="1"/>
</dbReference>
<feature type="domain" description="DUF7159" evidence="3">
    <location>
        <begin position="4"/>
        <end position="150"/>
    </location>
</feature>
<feature type="region of interest" description="Disordered" evidence="1">
    <location>
        <begin position="394"/>
        <end position="456"/>
    </location>
</feature>
<evidence type="ECO:0000256" key="2">
    <source>
        <dbReference type="SAM" id="Phobius"/>
    </source>
</evidence>
<keyword evidence="2" id="KW-0472">Membrane</keyword>
<dbReference type="InterPro" id="IPR043129">
    <property type="entry name" value="ATPase_NBD"/>
</dbReference>
<keyword evidence="5" id="KW-1185">Reference proteome</keyword>
<feature type="transmembrane region" description="Helical" evidence="2">
    <location>
        <begin position="368"/>
        <end position="390"/>
    </location>
</feature>
<comment type="caution">
    <text evidence="4">The sequence shown here is derived from an EMBL/GenBank/DDBJ whole genome shotgun (WGS) entry which is preliminary data.</text>
</comment>
<dbReference type="EMBL" id="JAHKNI010000013">
    <property type="protein sequence ID" value="MBU3066176.1"/>
    <property type="molecule type" value="Genomic_DNA"/>
</dbReference>
<dbReference type="SUPFAM" id="SSF53067">
    <property type="entry name" value="Actin-like ATPase domain"/>
    <property type="match status" value="1"/>
</dbReference>
<dbReference type="Pfam" id="PF23717">
    <property type="entry name" value="DUF7159"/>
    <property type="match status" value="2"/>
</dbReference>
<feature type="compositionally biased region" description="Polar residues" evidence="1">
    <location>
        <begin position="424"/>
        <end position="434"/>
    </location>
</feature>
<dbReference type="Gene3D" id="3.30.420.40">
    <property type="match status" value="2"/>
</dbReference>
<dbReference type="PANTHER" id="PTHR42749">
    <property type="entry name" value="CELL SHAPE-DETERMINING PROTEIN MREB"/>
    <property type="match status" value="1"/>
</dbReference>
<gene>
    <name evidence="4" type="ORF">KO481_32245</name>
</gene>
<evidence type="ECO:0000259" key="3">
    <source>
        <dbReference type="Pfam" id="PF23717"/>
    </source>
</evidence>
<organism evidence="4 5">
    <name type="scientific">Nocardia albiluteola</name>
    <dbReference type="NCBI Taxonomy" id="2842303"/>
    <lineage>
        <taxon>Bacteria</taxon>
        <taxon>Bacillati</taxon>
        <taxon>Actinomycetota</taxon>
        <taxon>Actinomycetes</taxon>
        <taxon>Mycobacteriales</taxon>
        <taxon>Nocardiaceae</taxon>
        <taxon>Nocardia</taxon>
    </lineage>
</organism>
<protein>
    <submittedName>
        <fullName evidence="4">Hsp70 family protein</fullName>
    </submittedName>
</protein>
<dbReference type="InterPro" id="IPR055583">
    <property type="entry name" value="DUF7159"/>
</dbReference>
<reference evidence="4 5" key="1">
    <citation type="submission" date="2021-06" db="EMBL/GenBank/DDBJ databases">
        <title>Actinomycetes sequencing.</title>
        <authorList>
            <person name="Shan Q."/>
        </authorList>
    </citation>
    <scope>NUCLEOTIDE SEQUENCE [LARGE SCALE GENOMIC DNA]</scope>
    <source>
        <strain evidence="4 5">NEAU-G5</strain>
    </source>
</reference>
<feature type="compositionally biased region" description="Low complexity" evidence="1">
    <location>
        <begin position="399"/>
        <end position="416"/>
    </location>
</feature>
<accession>A0ABS6B9U7</accession>
<evidence type="ECO:0000256" key="1">
    <source>
        <dbReference type="SAM" id="MobiDB-lite"/>
    </source>
</evidence>
<keyword evidence="2" id="KW-1133">Transmembrane helix</keyword>
<name>A0ABS6B9U7_9NOCA</name>
<feature type="domain" description="DUF7159" evidence="3">
    <location>
        <begin position="232"/>
        <end position="287"/>
    </location>
</feature>